<accession>A0A059CK69</accession>
<dbReference type="EMBL" id="KK198755">
    <property type="protein sequence ID" value="KCW78624.1"/>
    <property type="molecule type" value="Genomic_DNA"/>
</dbReference>
<proteinExistence type="predicted"/>
<sequence length="66" mass="7584">MQPSCATHLVLRKKHDNLSFLVYRPLSNCKHVATFISLTFNPETCIYRVVSAKQTTTKFCMNKSPH</sequence>
<dbReference type="Gramene" id="KCW78624">
    <property type="protein sequence ID" value="KCW78624"/>
    <property type="gene ID" value="EUGRSUZ_C00093"/>
</dbReference>
<dbReference type="AlphaFoldDB" id="A0A059CK69"/>
<organism evidence="1">
    <name type="scientific">Eucalyptus grandis</name>
    <name type="common">Flooded gum</name>
    <dbReference type="NCBI Taxonomy" id="71139"/>
    <lineage>
        <taxon>Eukaryota</taxon>
        <taxon>Viridiplantae</taxon>
        <taxon>Streptophyta</taxon>
        <taxon>Embryophyta</taxon>
        <taxon>Tracheophyta</taxon>
        <taxon>Spermatophyta</taxon>
        <taxon>Magnoliopsida</taxon>
        <taxon>eudicotyledons</taxon>
        <taxon>Gunneridae</taxon>
        <taxon>Pentapetalae</taxon>
        <taxon>rosids</taxon>
        <taxon>malvids</taxon>
        <taxon>Myrtales</taxon>
        <taxon>Myrtaceae</taxon>
        <taxon>Myrtoideae</taxon>
        <taxon>Eucalypteae</taxon>
        <taxon>Eucalyptus</taxon>
    </lineage>
</organism>
<gene>
    <name evidence="1" type="ORF">EUGRSUZ_C00093</name>
</gene>
<dbReference type="InParanoid" id="A0A059CK69"/>
<name>A0A059CK69_EUCGR</name>
<protein>
    <submittedName>
        <fullName evidence="1">Uncharacterized protein</fullName>
    </submittedName>
</protein>
<evidence type="ECO:0000313" key="1">
    <source>
        <dbReference type="EMBL" id="KCW78624.1"/>
    </source>
</evidence>
<reference evidence="1" key="1">
    <citation type="submission" date="2013-07" db="EMBL/GenBank/DDBJ databases">
        <title>The genome of Eucalyptus grandis.</title>
        <authorList>
            <person name="Schmutz J."/>
            <person name="Hayes R."/>
            <person name="Myburg A."/>
            <person name="Tuskan G."/>
            <person name="Grattapaglia D."/>
            <person name="Rokhsar D.S."/>
        </authorList>
    </citation>
    <scope>NUCLEOTIDE SEQUENCE</scope>
    <source>
        <tissue evidence="1">Leaf extractions</tissue>
    </source>
</reference>